<evidence type="ECO:0000313" key="3">
    <source>
        <dbReference type="Proteomes" id="UP000488936"/>
    </source>
</evidence>
<evidence type="ECO:0000313" key="2">
    <source>
        <dbReference type="EMBL" id="MTH30911.1"/>
    </source>
</evidence>
<dbReference type="InterPro" id="IPR039793">
    <property type="entry name" value="UROS/Hem4"/>
</dbReference>
<dbReference type="GO" id="GO:0006780">
    <property type="term" value="P:uroporphyrinogen III biosynthetic process"/>
    <property type="evidence" value="ECO:0007669"/>
    <property type="project" value="InterPro"/>
</dbReference>
<dbReference type="EMBL" id="WMJY01000048">
    <property type="protein sequence ID" value="MTH30911.1"/>
    <property type="molecule type" value="Genomic_DNA"/>
</dbReference>
<dbReference type="SUPFAM" id="SSF69618">
    <property type="entry name" value="HemD-like"/>
    <property type="match status" value="1"/>
</dbReference>
<feature type="domain" description="Tetrapyrrole biosynthesis uroporphyrinogen III synthase" evidence="1">
    <location>
        <begin position="42"/>
        <end position="214"/>
    </location>
</feature>
<dbReference type="CDD" id="cd06578">
    <property type="entry name" value="HemD"/>
    <property type="match status" value="1"/>
</dbReference>
<name>A0A7K1GPY4_9FLAO</name>
<dbReference type="PANTHER" id="PTHR12390">
    <property type="entry name" value="UROPORPHYRINOGEN III SYNTHASE"/>
    <property type="match status" value="1"/>
</dbReference>
<dbReference type="RefSeq" id="WP_155036882.1">
    <property type="nucleotide sequence ID" value="NZ_JAYMMG010000001.1"/>
</dbReference>
<dbReference type="GO" id="GO:0004852">
    <property type="term" value="F:uroporphyrinogen-III synthase activity"/>
    <property type="evidence" value="ECO:0007669"/>
    <property type="project" value="InterPro"/>
</dbReference>
<dbReference type="Pfam" id="PF02602">
    <property type="entry name" value="HEM4"/>
    <property type="match status" value="1"/>
</dbReference>
<dbReference type="AlphaFoldDB" id="A0A7K1GPY4"/>
<dbReference type="PANTHER" id="PTHR12390:SF0">
    <property type="entry name" value="UROPORPHYRINOGEN-III SYNTHASE"/>
    <property type="match status" value="1"/>
</dbReference>
<keyword evidence="3" id="KW-1185">Reference proteome</keyword>
<organism evidence="2 3">
    <name type="scientific">Myroides pelagicus</name>
    <dbReference type="NCBI Taxonomy" id="270914"/>
    <lineage>
        <taxon>Bacteria</taxon>
        <taxon>Pseudomonadati</taxon>
        <taxon>Bacteroidota</taxon>
        <taxon>Flavobacteriia</taxon>
        <taxon>Flavobacteriales</taxon>
        <taxon>Flavobacteriaceae</taxon>
        <taxon>Myroides</taxon>
    </lineage>
</organism>
<evidence type="ECO:0000259" key="1">
    <source>
        <dbReference type="Pfam" id="PF02602"/>
    </source>
</evidence>
<dbReference type="OrthoDB" id="1523900at2"/>
<dbReference type="Proteomes" id="UP000488936">
    <property type="component" value="Unassembled WGS sequence"/>
</dbReference>
<dbReference type="GO" id="GO:0005829">
    <property type="term" value="C:cytosol"/>
    <property type="evidence" value="ECO:0007669"/>
    <property type="project" value="TreeGrafter"/>
</dbReference>
<reference evidence="2 3" key="1">
    <citation type="journal article" date="2006" name="Int. J. Syst. Evol. Microbiol.">
        <title>Myroides pelagicus sp. nov., isolated from seawater in Thailand.</title>
        <authorList>
            <person name="Yoon J."/>
            <person name="Maneerat S."/>
            <person name="Kawai F."/>
            <person name="Yokota A."/>
        </authorList>
    </citation>
    <scope>NUCLEOTIDE SEQUENCE [LARGE SCALE GENOMIC DNA]</scope>
    <source>
        <strain evidence="2 3">SM1T</strain>
    </source>
</reference>
<proteinExistence type="predicted"/>
<gene>
    <name evidence="2" type="ORF">GJV77_13595</name>
</gene>
<dbReference type="InterPro" id="IPR003754">
    <property type="entry name" value="4pyrrol_synth_uPrphyn_synth"/>
</dbReference>
<protein>
    <submittedName>
        <fullName evidence="2">Uroporphyrinogen-III synthase</fullName>
    </submittedName>
</protein>
<accession>A0A7K1GPY4</accession>
<sequence>MPFNPVVLSTRKLKASMLENPDLANVKLLSEDYIGIEHLAFDLEAVNDYVLFTSQNAVKSVMEQGYRDRLNVKPALCVGIKTKELLEANGWIVKAWAHYARDLAPIIIQQFKDKNLTFFSGNIRRDLLPESFRANGVVFNEFTVYQTVLRPIKNVNKVDGLCFYSPSAIASYLQQNNITTEVCFCIGETTAESLKGVAQNIVIAKQPTVEATIQACVDYYK</sequence>
<dbReference type="InterPro" id="IPR036108">
    <property type="entry name" value="4pyrrol_syn_uPrphyn_synt_sf"/>
</dbReference>
<comment type="caution">
    <text evidence="2">The sequence shown here is derived from an EMBL/GenBank/DDBJ whole genome shotgun (WGS) entry which is preliminary data.</text>
</comment>
<dbReference type="Gene3D" id="3.40.50.10090">
    <property type="match status" value="2"/>
</dbReference>